<protein>
    <submittedName>
        <fullName evidence="1">Uncharacterized protein</fullName>
    </submittedName>
</protein>
<evidence type="ECO:0000313" key="1">
    <source>
        <dbReference type="EMBL" id="KAK1383330.1"/>
    </source>
</evidence>
<name>A0AAD8ICX6_9APIA</name>
<gene>
    <name evidence="1" type="ORF">POM88_021065</name>
</gene>
<evidence type="ECO:0000313" key="2">
    <source>
        <dbReference type="Proteomes" id="UP001237642"/>
    </source>
</evidence>
<organism evidence="1 2">
    <name type="scientific">Heracleum sosnowskyi</name>
    <dbReference type="NCBI Taxonomy" id="360622"/>
    <lineage>
        <taxon>Eukaryota</taxon>
        <taxon>Viridiplantae</taxon>
        <taxon>Streptophyta</taxon>
        <taxon>Embryophyta</taxon>
        <taxon>Tracheophyta</taxon>
        <taxon>Spermatophyta</taxon>
        <taxon>Magnoliopsida</taxon>
        <taxon>eudicotyledons</taxon>
        <taxon>Gunneridae</taxon>
        <taxon>Pentapetalae</taxon>
        <taxon>asterids</taxon>
        <taxon>campanulids</taxon>
        <taxon>Apiales</taxon>
        <taxon>Apiaceae</taxon>
        <taxon>Apioideae</taxon>
        <taxon>apioid superclade</taxon>
        <taxon>Tordylieae</taxon>
        <taxon>Tordyliinae</taxon>
        <taxon>Heracleum</taxon>
    </lineage>
</organism>
<dbReference type="EMBL" id="JAUIZM010000005">
    <property type="protein sequence ID" value="KAK1383330.1"/>
    <property type="molecule type" value="Genomic_DNA"/>
</dbReference>
<sequence length="132" mass="15475">MTKPTVEDYEARLDDILPGPISQMVIFDNAYHVSQEVWDGVDREYGAWYTEISRLRVGKPQPHPKPEYSTRELFNNLKAYELIMKGLEICQKIDASIPVEYRDEFARIAPTFLDPFCSFMKEDYLYIHEFAA</sequence>
<keyword evidence="2" id="KW-1185">Reference proteome</keyword>
<accession>A0AAD8ICX6</accession>
<comment type="caution">
    <text evidence="1">The sequence shown here is derived from an EMBL/GenBank/DDBJ whole genome shotgun (WGS) entry which is preliminary data.</text>
</comment>
<reference evidence="1" key="1">
    <citation type="submission" date="2023-02" db="EMBL/GenBank/DDBJ databases">
        <title>Genome of toxic invasive species Heracleum sosnowskyi carries increased number of genes despite the absence of recent whole-genome duplications.</title>
        <authorList>
            <person name="Schelkunov M."/>
            <person name="Shtratnikova V."/>
            <person name="Makarenko M."/>
            <person name="Klepikova A."/>
            <person name="Omelchenko D."/>
            <person name="Novikova G."/>
            <person name="Obukhova E."/>
            <person name="Bogdanov V."/>
            <person name="Penin A."/>
            <person name="Logacheva M."/>
        </authorList>
    </citation>
    <scope>NUCLEOTIDE SEQUENCE</scope>
    <source>
        <strain evidence="1">Hsosn_3</strain>
        <tissue evidence="1">Leaf</tissue>
    </source>
</reference>
<proteinExistence type="predicted"/>
<reference evidence="1" key="2">
    <citation type="submission" date="2023-05" db="EMBL/GenBank/DDBJ databases">
        <authorList>
            <person name="Schelkunov M.I."/>
        </authorList>
    </citation>
    <scope>NUCLEOTIDE SEQUENCE</scope>
    <source>
        <strain evidence="1">Hsosn_3</strain>
        <tissue evidence="1">Leaf</tissue>
    </source>
</reference>
<dbReference type="Proteomes" id="UP001237642">
    <property type="component" value="Unassembled WGS sequence"/>
</dbReference>
<dbReference type="AlphaFoldDB" id="A0AAD8ICX6"/>